<evidence type="ECO:0000259" key="6">
    <source>
        <dbReference type="SMART" id="SM00013"/>
    </source>
</evidence>
<comment type="caution">
    <text evidence="8">The sequence shown here is derived from an EMBL/GenBank/DDBJ whole genome shotgun (WGS) entry which is preliminary data.</text>
</comment>
<evidence type="ECO:0000256" key="3">
    <source>
        <dbReference type="ARBA" id="ARBA00022737"/>
    </source>
</evidence>
<dbReference type="GO" id="GO:0005886">
    <property type="term" value="C:plasma membrane"/>
    <property type="evidence" value="ECO:0007669"/>
    <property type="project" value="TreeGrafter"/>
</dbReference>
<name>A0AAD9J626_9ANNE</name>
<dbReference type="SUPFAM" id="SSF52058">
    <property type="entry name" value="L domain-like"/>
    <property type="match status" value="1"/>
</dbReference>
<dbReference type="InterPro" id="IPR026906">
    <property type="entry name" value="LRR_5"/>
</dbReference>
<proteinExistence type="predicted"/>
<dbReference type="InterPro" id="IPR032675">
    <property type="entry name" value="LRR_dom_sf"/>
</dbReference>
<accession>A0AAD9J626</accession>
<keyword evidence="4" id="KW-0812">Transmembrane</keyword>
<dbReference type="SMART" id="SM00013">
    <property type="entry name" value="LRRNT"/>
    <property type="match status" value="1"/>
</dbReference>
<keyword evidence="4" id="KW-0472">Membrane</keyword>
<feature type="signal peptide" evidence="5">
    <location>
        <begin position="1"/>
        <end position="26"/>
    </location>
</feature>
<dbReference type="Proteomes" id="UP001208570">
    <property type="component" value="Unassembled WGS sequence"/>
</dbReference>
<dbReference type="SMART" id="SM00082">
    <property type="entry name" value="LRRCT"/>
    <property type="match status" value="1"/>
</dbReference>
<evidence type="ECO:0000259" key="7">
    <source>
        <dbReference type="SMART" id="SM00082"/>
    </source>
</evidence>
<feature type="transmembrane region" description="Helical" evidence="4">
    <location>
        <begin position="655"/>
        <end position="675"/>
    </location>
</feature>
<dbReference type="FunFam" id="3.80.10.10:FF:001164">
    <property type="entry name" value="GH01279p"/>
    <property type="match status" value="1"/>
</dbReference>
<evidence type="ECO:0000256" key="2">
    <source>
        <dbReference type="ARBA" id="ARBA00022729"/>
    </source>
</evidence>
<gene>
    <name evidence="8" type="ORF">LSH36_570g07020</name>
</gene>
<dbReference type="InterPro" id="IPR000483">
    <property type="entry name" value="Cys-rich_flank_reg_C"/>
</dbReference>
<dbReference type="SUPFAM" id="SSF52047">
    <property type="entry name" value="RNI-like"/>
    <property type="match status" value="1"/>
</dbReference>
<dbReference type="InterPro" id="IPR001611">
    <property type="entry name" value="Leu-rich_rpt"/>
</dbReference>
<reference evidence="8" key="1">
    <citation type="journal article" date="2023" name="Mol. Biol. Evol.">
        <title>Third-Generation Sequencing Reveals the Adaptive Role of the Epigenome in Three Deep-Sea Polychaetes.</title>
        <authorList>
            <person name="Perez M."/>
            <person name="Aroh O."/>
            <person name="Sun Y."/>
            <person name="Lan Y."/>
            <person name="Juniper S.K."/>
            <person name="Young C.R."/>
            <person name="Angers B."/>
            <person name="Qian P.Y."/>
        </authorList>
    </citation>
    <scope>NUCLEOTIDE SEQUENCE</scope>
    <source>
        <strain evidence="8">P08H-3</strain>
    </source>
</reference>
<keyword evidence="1" id="KW-0433">Leucine-rich repeat</keyword>
<dbReference type="SMART" id="SM00369">
    <property type="entry name" value="LRR_TYP"/>
    <property type="match status" value="13"/>
</dbReference>
<feature type="domain" description="LRRCT" evidence="7">
    <location>
        <begin position="599"/>
        <end position="651"/>
    </location>
</feature>
<dbReference type="InterPro" id="IPR003591">
    <property type="entry name" value="Leu-rich_rpt_typical-subtyp"/>
</dbReference>
<dbReference type="EMBL" id="JAODUP010000570">
    <property type="protein sequence ID" value="KAK2147104.1"/>
    <property type="molecule type" value="Genomic_DNA"/>
</dbReference>
<evidence type="ECO:0000256" key="5">
    <source>
        <dbReference type="SAM" id="SignalP"/>
    </source>
</evidence>
<keyword evidence="2 5" id="KW-0732">Signal</keyword>
<dbReference type="SMART" id="SM00364">
    <property type="entry name" value="LRR_BAC"/>
    <property type="match status" value="5"/>
</dbReference>
<evidence type="ECO:0000313" key="8">
    <source>
        <dbReference type="EMBL" id="KAK2147104.1"/>
    </source>
</evidence>
<evidence type="ECO:0000256" key="1">
    <source>
        <dbReference type="ARBA" id="ARBA00022614"/>
    </source>
</evidence>
<feature type="chain" id="PRO_5042295945" evidence="5">
    <location>
        <begin position="27"/>
        <end position="716"/>
    </location>
</feature>
<protein>
    <submittedName>
        <fullName evidence="8">Uncharacterized protein</fullName>
    </submittedName>
</protein>
<evidence type="ECO:0000256" key="4">
    <source>
        <dbReference type="SAM" id="Phobius"/>
    </source>
</evidence>
<dbReference type="Pfam" id="PF13855">
    <property type="entry name" value="LRR_8"/>
    <property type="match status" value="4"/>
</dbReference>
<evidence type="ECO:0000313" key="9">
    <source>
        <dbReference type="Proteomes" id="UP001208570"/>
    </source>
</evidence>
<organism evidence="8 9">
    <name type="scientific">Paralvinella palmiformis</name>
    <dbReference type="NCBI Taxonomy" id="53620"/>
    <lineage>
        <taxon>Eukaryota</taxon>
        <taxon>Metazoa</taxon>
        <taxon>Spiralia</taxon>
        <taxon>Lophotrochozoa</taxon>
        <taxon>Annelida</taxon>
        <taxon>Polychaeta</taxon>
        <taxon>Sedentaria</taxon>
        <taxon>Canalipalpata</taxon>
        <taxon>Terebellida</taxon>
        <taxon>Terebelliformia</taxon>
        <taxon>Alvinellidae</taxon>
        <taxon>Paralvinella</taxon>
    </lineage>
</organism>
<keyword evidence="3" id="KW-0677">Repeat</keyword>
<dbReference type="InterPro" id="IPR050541">
    <property type="entry name" value="LRR_TM_domain-containing"/>
</dbReference>
<dbReference type="SMART" id="SM00365">
    <property type="entry name" value="LRR_SD22"/>
    <property type="match status" value="6"/>
</dbReference>
<dbReference type="PANTHER" id="PTHR24369:SF213">
    <property type="entry name" value="INSULIN LIKE GROWTH FACTOR BINDING PROTEIN ACID LABILE SUBUNIT"/>
    <property type="match status" value="1"/>
</dbReference>
<dbReference type="InterPro" id="IPR000372">
    <property type="entry name" value="LRRNT"/>
</dbReference>
<dbReference type="Pfam" id="PF13306">
    <property type="entry name" value="LRR_5"/>
    <property type="match status" value="1"/>
</dbReference>
<dbReference type="PROSITE" id="PS51450">
    <property type="entry name" value="LRR"/>
    <property type="match status" value="2"/>
</dbReference>
<dbReference type="Gene3D" id="3.80.10.10">
    <property type="entry name" value="Ribonuclease Inhibitor"/>
    <property type="match status" value="5"/>
</dbReference>
<feature type="domain" description="LRRNT" evidence="6">
    <location>
        <begin position="27"/>
        <end position="60"/>
    </location>
</feature>
<keyword evidence="4" id="KW-1133">Transmembrane helix</keyword>
<dbReference type="AlphaFoldDB" id="A0AAD9J626"/>
<keyword evidence="9" id="KW-1185">Reference proteome</keyword>
<sequence>MTSLQLFGVIFMTSVFLLSPSYAGLARCPERCTCRQRLTVVDCSEAGFTAIPTIPTTVQALILDNNPLVTLAPDVFCNATETRQLSLQNCQLRSISQLAFRGMKRLISLVLAKNSLSELPAELLVGNNQLENLVLSDNKFKISSLAPVISGLRNLKMLDLGNNIVDGESLPVEFSELVRLKTLKLDKVVISELSAGYLKPLANLSVTELVISGNLSNISQYALSDMTSLETLDVSDSAMMSYDAANLLHGLKNSTYLTVLNMDYVFNRPKTNSTIHKHFFQPLMSTSLKVIHFRGNPRAFNGILQHRLFKSLHGLTELYLDSCALHAVHSDALHGLGHLNVLSLKSNFLTCYDKPVCGFLMNKGHEFLSNLEILDLSYNNIVSSPDLVFHGRIFPKLQTLALSYNRLNRLSDGLFRGLDKLRFLDLAGNPIGVVEPEVFSDLSQLTTLHVNSTDVLHYLPDGMFEGCKKLKILDLADGDISEVDPRAFENLKKLEYLNLRNNYLGATASFSNATFGASDLWKLDLGYNRLTTLPGFISRLSGLQELFLDNNYLQDDSVLGLANNTVLQILDLSYNSITRVDQAFVKRHPRLSKVTMEGNPFICDCSLHRIGDSFLRANVTVVNYQSHNCAIPQSARGETIFTYKPSRWNCGLKDGIVPIVCVLCTLLVCLLAAIVRRVGCDRARIQIKDFCNWDNCYFRLSSNLEATDLNDQDSRL</sequence>
<dbReference type="PANTHER" id="PTHR24369">
    <property type="entry name" value="ANTIGEN BSP, PUTATIVE-RELATED"/>
    <property type="match status" value="1"/>
</dbReference>